<comment type="caution">
    <text evidence="2">The sequence shown here is derived from an EMBL/GenBank/DDBJ whole genome shotgun (WGS) entry which is preliminary data.</text>
</comment>
<dbReference type="AlphaFoldDB" id="A0A3L9DUR9"/>
<protein>
    <recommendedName>
        <fullName evidence="1">DUF6892 domain-containing protein</fullName>
    </recommendedName>
</protein>
<keyword evidence="3" id="KW-1185">Reference proteome</keyword>
<gene>
    <name evidence="2" type="ORF">EAF07_04180</name>
</gene>
<evidence type="ECO:0000259" key="1">
    <source>
        <dbReference type="Pfam" id="PF21832"/>
    </source>
</evidence>
<reference evidence="2 3" key="1">
    <citation type="submission" date="2018-10" db="EMBL/GenBank/DDBJ databases">
        <title>Streptococcus hillyeri sp. nov., isolated from equine tracheal sample.</title>
        <authorList>
            <person name="Macfadyen A.C."/>
            <person name="Waller A."/>
            <person name="Paterson G.K."/>
        </authorList>
    </citation>
    <scope>NUCLEOTIDE SEQUENCE [LARGE SCALE GENOMIC DNA]</scope>
    <source>
        <strain evidence="2 3">28462</strain>
    </source>
</reference>
<dbReference type="InterPro" id="IPR054187">
    <property type="entry name" value="DUF6892"/>
</dbReference>
<dbReference type="Proteomes" id="UP000279194">
    <property type="component" value="Unassembled WGS sequence"/>
</dbReference>
<name>A0A3L9DUR9_9STRE</name>
<accession>A0A3L9DUR9</accession>
<evidence type="ECO:0000313" key="3">
    <source>
        <dbReference type="Proteomes" id="UP000279194"/>
    </source>
</evidence>
<dbReference type="OrthoDB" id="355909at2"/>
<sequence length="161" mass="18874">MISFFKNLLRGQEDYLEFDNFNFKLVIIQELMYEQEVLTPKFDVYEYAKQVPVDFEATYDGVAPEVKNYFEAFKIPKRLAKYVKKLYLDGGNDIYLQLMPYGDGEGDEFDISEISPRELGQFKQLVEIDAQAVNYFSPEATDYLRSQGIAVKEYQHKVKKN</sequence>
<evidence type="ECO:0000313" key="2">
    <source>
        <dbReference type="EMBL" id="RLY03988.1"/>
    </source>
</evidence>
<feature type="domain" description="DUF6892" evidence="1">
    <location>
        <begin position="16"/>
        <end position="151"/>
    </location>
</feature>
<proteinExistence type="predicted"/>
<dbReference type="RefSeq" id="WP_121835036.1">
    <property type="nucleotide sequence ID" value="NZ_CP163513.1"/>
</dbReference>
<organism evidence="2 3">
    <name type="scientific">Streptococcus hillyeri</name>
    <dbReference type="NCBI Taxonomy" id="2282420"/>
    <lineage>
        <taxon>Bacteria</taxon>
        <taxon>Bacillati</taxon>
        <taxon>Bacillota</taxon>
        <taxon>Bacilli</taxon>
        <taxon>Lactobacillales</taxon>
        <taxon>Streptococcaceae</taxon>
        <taxon>Streptococcus</taxon>
    </lineage>
</organism>
<dbReference type="Pfam" id="PF21832">
    <property type="entry name" value="DUF6892"/>
    <property type="match status" value="1"/>
</dbReference>
<dbReference type="EMBL" id="RCVM01000005">
    <property type="protein sequence ID" value="RLY03988.1"/>
    <property type="molecule type" value="Genomic_DNA"/>
</dbReference>